<dbReference type="InterPro" id="IPR050979">
    <property type="entry name" value="LD-transpeptidase"/>
</dbReference>
<dbReference type="CDD" id="cd16913">
    <property type="entry name" value="YkuD_like"/>
    <property type="match status" value="1"/>
</dbReference>
<name>A0ABT8QWA9_9FIRM</name>
<dbReference type="SUPFAM" id="SSF141523">
    <property type="entry name" value="L,D-transpeptidase catalytic domain-like"/>
    <property type="match status" value="1"/>
</dbReference>
<feature type="domain" description="L,D-TPase catalytic" evidence="10">
    <location>
        <begin position="3"/>
        <end position="110"/>
    </location>
</feature>
<dbReference type="RefSeq" id="WP_302050139.1">
    <property type="nucleotide sequence ID" value="NZ_JAMJEV010000029.1"/>
</dbReference>
<gene>
    <name evidence="11" type="ORF">M8H41_22680</name>
</gene>
<dbReference type="Gene3D" id="2.40.440.10">
    <property type="entry name" value="L,D-transpeptidase catalytic domain-like"/>
    <property type="match status" value="1"/>
</dbReference>
<proteinExistence type="inferred from homology"/>
<evidence type="ECO:0000256" key="7">
    <source>
        <dbReference type="ARBA" id="ARBA00022984"/>
    </source>
</evidence>
<dbReference type="PANTHER" id="PTHR30582">
    <property type="entry name" value="L,D-TRANSPEPTIDASE"/>
    <property type="match status" value="1"/>
</dbReference>
<reference evidence="11" key="1">
    <citation type="submission" date="2022-05" db="EMBL/GenBank/DDBJ databases">
        <title>Expanded diversity of anoxic marine methylotrophy in a Black Sea sulfate reducing microorganism.</title>
        <authorList>
            <person name="Fischer P.Q."/>
            <person name="Stams A.J.M."/>
            <person name="Villanueva L."/>
            <person name="Sousa D.Z."/>
        </authorList>
    </citation>
    <scope>NUCLEOTIDE SEQUENCE</scope>
    <source>
        <strain evidence="11">P130</strain>
    </source>
</reference>
<evidence type="ECO:0000256" key="6">
    <source>
        <dbReference type="ARBA" id="ARBA00022960"/>
    </source>
</evidence>
<keyword evidence="3" id="KW-0328">Glycosyltransferase</keyword>
<keyword evidence="6 9" id="KW-0133">Cell shape</keyword>
<dbReference type="Proteomes" id="UP001176021">
    <property type="component" value="Unassembled WGS sequence"/>
</dbReference>
<evidence type="ECO:0000256" key="1">
    <source>
        <dbReference type="ARBA" id="ARBA00004752"/>
    </source>
</evidence>
<keyword evidence="8 9" id="KW-0961">Cell wall biogenesis/degradation</keyword>
<organism evidence="11 12">
    <name type="scientific">Desulfosporosinus nitroreducens</name>
    <dbReference type="NCBI Taxonomy" id="2018668"/>
    <lineage>
        <taxon>Bacteria</taxon>
        <taxon>Bacillati</taxon>
        <taxon>Bacillota</taxon>
        <taxon>Clostridia</taxon>
        <taxon>Eubacteriales</taxon>
        <taxon>Desulfitobacteriaceae</taxon>
        <taxon>Desulfosporosinus</taxon>
    </lineage>
</organism>
<dbReference type="EMBL" id="JAMJEV010000029">
    <property type="protein sequence ID" value="MDO0825620.1"/>
    <property type="molecule type" value="Genomic_DNA"/>
</dbReference>
<keyword evidence="5" id="KW-0378">Hydrolase</keyword>
<keyword evidence="12" id="KW-1185">Reference proteome</keyword>
<comment type="caution">
    <text evidence="11">The sequence shown here is derived from an EMBL/GenBank/DDBJ whole genome shotgun (WGS) entry which is preliminary data.</text>
</comment>
<evidence type="ECO:0000256" key="4">
    <source>
        <dbReference type="ARBA" id="ARBA00022679"/>
    </source>
</evidence>
<accession>A0ABT8QWA9</accession>
<evidence type="ECO:0000256" key="2">
    <source>
        <dbReference type="ARBA" id="ARBA00005992"/>
    </source>
</evidence>
<dbReference type="PANTHER" id="PTHR30582:SF24">
    <property type="entry name" value="L,D-TRANSPEPTIDASE ERFK_SRFK-RELATED"/>
    <property type="match status" value="1"/>
</dbReference>
<keyword evidence="7 9" id="KW-0573">Peptidoglycan synthesis</keyword>
<evidence type="ECO:0000256" key="8">
    <source>
        <dbReference type="ARBA" id="ARBA00023316"/>
    </source>
</evidence>
<evidence type="ECO:0000313" key="12">
    <source>
        <dbReference type="Proteomes" id="UP001176021"/>
    </source>
</evidence>
<dbReference type="Pfam" id="PF03734">
    <property type="entry name" value="YkuD"/>
    <property type="match status" value="1"/>
</dbReference>
<evidence type="ECO:0000256" key="5">
    <source>
        <dbReference type="ARBA" id="ARBA00022801"/>
    </source>
</evidence>
<feature type="active site" description="Proton donor/acceptor" evidence="9">
    <location>
        <position position="70"/>
    </location>
</feature>
<comment type="similarity">
    <text evidence="2">Belongs to the YkuD family.</text>
</comment>
<dbReference type="InterPro" id="IPR038063">
    <property type="entry name" value="Transpep_catalytic_dom"/>
</dbReference>
<protein>
    <submittedName>
        <fullName evidence="11">L,D-transpeptidase</fullName>
    </submittedName>
</protein>
<dbReference type="PROSITE" id="PS52029">
    <property type="entry name" value="LD_TPASE"/>
    <property type="match status" value="1"/>
</dbReference>
<dbReference type="InterPro" id="IPR005490">
    <property type="entry name" value="LD_TPept_cat_dom"/>
</dbReference>
<evidence type="ECO:0000313" key="11">
    <source>
        <dbReference type="EMBL" id="MDO0825620.1"/>
    </source>
</evidence>
<keyword evidence="4" id="KW-0808">Transferase</keyword>
<feature type="active site" description="Nucleophile" evidence="9">
    <location>
        <position position="86"/>
    </location>
</feature>
<evidence type="ECO:0000256" key="9">
    <source>
        <dbReference type="PROSITE-ProRule" id="PRU01373"/>
    </source>
</evidence>
<evidence type="ECO:0000256" key="3">
    <source>
        <dbReference type="ARBA" id="ARBA00022676"/>
    </source>
</evidence>
<comment type="pathway">
    <text evidence="1 9">Cell wall biogenesis; peptidoglycan biosynthesis.</text>
</comment>
<evidence type="ECO:0000259" key="10">
    <source>
        <dbReference type="PROSITE" id="PS52029"/>
    </source>
</evidence>
<sequence>MAYSINVSLSNRQLQLLQDGRLVRSYPVGIGKIATATPTGTFRIINKAPNPGGAFGAMWMGLNKPHYGIHGTNNPQSIGHYVSKGCIRMYNRDVLALSRIVPIGTTVTIRP</sequence>